<dbReference type="Proteomes" id="UP000611629">
    <property type="component" value="Unassembled WGS sequence"/>
</dbReference>
<name>A0A974BIX3_SEDHY</name>
<dbReference type="InterPro" id="IPR004622">
    <property type="entry name" value="DNA_pol_HolB"/>
</dbReference>
<dbReference type="RefSeq" id="WP_179237776.1">
    <property type="nucleotide sequence ID" value="NZ_JACBNQ010000007.1"/>
</dbReference>
<dbReference type="InterPro" id="IPR027417">
    <property type="entry name" value="P-loop_NTPase"/>
</dbReference>
<evidence type="ECO:0000256" key="7">
    <source>
        <dbReference type="ARBA" id="ARBA00049244"/>
    </source>
</evidence>
<accession>A0A974BIX3</accession>
<dbReference type="Pfam" id="PF09115">
    <property type="entry name" value="DNApol3-delta_C"/>
    <property type="match status" value="1"/>
</dbReference>
<evidence type="ECO:0000256" key="3">
    <source>
        <dbReference type="ARBA" id="ARBA00022679"/>
    </source>
</evidence>
<dbReference type="GO" id="GO:0009360">
    <property type="term" value="C:DNA polymerase III complex"/>
    <property type="evidence" value="ECO:0007669"/>
    <property type="project" value="InterPro"/>
</dbReference>
<dbReference type="SUPFAM" id="SSF52540">
    <property type="entry name" value="P-loop containing nucleoside triphosphate hydrolases"/>
    <property type="match status" value="1"/>
</dbReference>
<evidence type="ECO:0000256" key="2">
    <source>
        <dbReference type="ARBA" id="ARBA00014363"/>
    </source>
</evidence>
<comment type="caution">
    <text evidence="9">The sequence shown here is derived from an EMBL/GenBank/DDBJ whole genome shotgun (WGS) entry which is preliminary data.</text>
</comment>
<evidence type="ECO:0000256" key="5">
    <source>
        <dbReference type="ARBA" id="ARBA00022705"/>
    </source>
</evidence>
<reference evidence="9" key="1">
    <citation type="submission" date="2020-07" db="EMBL/GenBank/DDBJ databases">
        <title>Genomic analysis of a strain of Sedimentibacter Hydroxybenzoicus DSM7310.</title>
        <authorList>
            <person name="Ma S."/>
        </authorList>
    </citation>
    <scope>NUCLEOTIDE SEQUENCE</scope>
    <source>
        <strain evidence="9">DSM 7310</strain>
    </source>
</reference>
<sequence>MHFSHIAGQDEIKKTLINSINNNQISHCYIFEGPKGMGKYDLALIFAQALLCKNKNDIPCNKCQDCLKINSENHPDLHVINIEETTIKREDIDELINSIYKKPYEANKKIYIIKEAQEMTPQAANTFLKTLEEPPKDSVIILLTTNSNLLLTTIVSRCQHIKLKNVSKETIKSHLMDNYDISEEIAELAAFYSKGILNKAINIVSGKDNLLKFREEIIKLFDKIINSDSEIIYDLENYFEEQKDNIDSIIEIMMTWVRDIMFIKNNMEELIINKDFKQLVKTHGESIKNNSNIIENLQQTSENIKSNVNYKLAVDNMLLRIQEEFR</sequence>
<evidence type="ECO:0000256" key="1">
    <source>
        <dbReference type="ARBA" id="ARBA00012417"/>
    </source>
</evidence>
<evidence type="ECO:0000313" key="10">
    <source>
        <dbReference type="Proteomes" id="UP000611629"/>
    </source>
</evidence>
<keyword evidence="6" id="KW-0239">DNA-directed DNA polymerase</keyword>
<evidence type="ECO:0000256" key="4">
    <source>
        <dbReference type="ARBA" id="ARBA00022695"/>
    </source>
</evidence>
<dbReference type="GO" id="GO:0003887">
    <property type="term" value="F:DNA-directed DNA polymerase activity"/>
    <property type="evidence" value="ECO:0007669"/>
    <property type="project" value="UniProtKB-KW"/>
</dbReference>
<keyword evidence="5" id="KW-0235">DNA replication</keyword>
<evidence type="ECO:0000259" key="8">
    <source>
        <dbReference type="Pfam" id="PF09115"/>
    </source>
</evidence>
<feature type="domain" description="DNA polymerase III delta subunit C-terminal" evidence="8">
    <location>
        <begin position="210"/>
        <end position="322"/>
    </location>
</feature>
<proteinExistence type="predicted"/>
<keyword evidence="3 9" id="KW-0808">Transferase</keyword>
<organism evidence="9 10">
    <name type="scientific">Sedimentibacter hydroxybenzoicus DSM 7310</name>
    <dbReference type="NCBI Taxonomy" id="1123245"/>
    <lineage>
        <taxon>Bacteria</taxon>
        <taxon>Bacillati</taxon>
        <taxon>Bacillota</taxon>
        <taxon>Tissierellia</taxon>
        <taxon>Sedimentibacter</taxon>
    </lineage>
</organism>
<evidence type="ECO:0000256" key="6">
    <source>
        <dbReference type="ARBA" id="ARBA00022932"/>
    </source>
</evidence>
<dbReference type="EC" id="2.7.7.7" evidence="1"/>
<dbReference type="PANTHER" id="PTHR11669:SF8">
    <property type="entry name" value="DNA POLYMERASE III SUBUNIT DELTA"/>
    <property type="match status" value="1"/>
</dbReference>
<dbReference type="PANTHER" id="PTHR11669">
    <property type="entry name" value="REPLICATION FACTOR C / DNA POLYMERASE III GAMMA-TAU SUBUNIT"/>
    <property type="match status" value="1"/>
</dbReference>
<keyword evidence="4 9" id="KW-0548">Nucleotidyltransferase</keyword>
<dbReference type="GO" id="GO:0008408">
    <property type="term" value="F:3'-5' exonuclease activity"/>
    <property type="evidence" value="ECO:0007669"/>
    <property type="project" value="InterPro"/>
</dbReference>
<keyword evidence="10" id="KW-1185">Reference proteome</keyword>
<dbReference type="EMBL" id="JACBNQ010000007">
    <property type="protein sequence ID" value="NYB74084.1"/>
    <property type="molecule type" value="Genomic_DNA"/>
</dbReference>
<comment type="catalytic activity">
    <reaction evidence="7">
        <text>DNA(n) + a 2'-deoxyribonucleoside 5'-triphosphate = DNA(n+1) + diphosphate</text>
        <dbReference type="Rhea" id="RHEA:22508"/>
        <dbReference type="Rhea" id="RHEA-COMP:17339"/>
        <dbReference type="Rhea" id="RHEA-COMP:17340"/>
        <dbReference type="ChEBI" id="CHEBI:33019"/>
        <dbReference type="ChEBI" id="CHEBI:61560"/>
        <dbReference type="ChEBI" id="CHEBI:173112"/>
        <dbReference type="EC" id="2.7.7.7"/>
    </reaction>
</comment>
<gene>
    <name evidence="9" type="primary">holB</name>
    <name evidence="9" type="ORF">HZF24_08005</name>
</gene>
<dbReference type="AlphaFoldDB" id="A0A974BIX3"/>
<dbReference type="NCBIfam" id="TIGR00678">
    <property type="entry name" value="holB"/>
    <property type="match status" value="1"/>
</dbReference>
<dbReference type="Pfam" id="PF13177">
    <property type="entry name" value="DNA_pol3_delta2"/>
    <property type="match status" value="1"/>
</dbReference>
<dbReference type="InterPro" id="IPR050238">
    <property type="entry name" value="DNA_Rep/Repair_Clamp_Loader"/>
</dbReference>
<protein>
    <recommendedName>
        <fullName evidence="2">DNA polymerase III subunit delta'</fullName>
        <ecNumber evidence="1">2.7.7.7</ecNumber>
    </recommendedName>
</protein>
<evidence type="ECO:0000313" key="9">
    <source>
        <dbReference type="EMBL" id="NYB74084.1"/>
    </source>
</evidence>
<dbReference type="FunFam" id="3.40.50.300:FF:001255">
    <property type="entry name" value="DNA polymerase III subunit delta"/>
    <property type="match status" value="1"/>
</dbReference>
<dbReference type="InterPro" id="IPR015199">
    <property type="entry name" value="DNA_pol_III_delta_C"/>
</dbReference>
<dbReference type="GO" id="GO:0006261">
    <property type="term" value="P:DNA-templated DNA replication"/>
    <property type="evidence" value="ECO:0007669"/>
    <property type="project" value="TreeGrafter"/>
</dbReference>
<dbReference type="GO" id="GO:0003677">
    <property type="term" value="F:DNA binding"/>
    <property type="evidence" value="ECO:0007669"/>
    <property type="project" value="InterPro"/>
</dbReference>
<dbReference type="Gene3D" id="3.40.50.300">
    <property type="entry name" value="P-loop containing nucleotide triphosphate hydrolases"/>
    <property type="match status" value="1"/>
</dbReference>